<name>A0A060XG52_ONCMY</name>
<dbReference type="PaxDb" id="8022-A0A060XG52"/>
<protein>
    <submittedName>
        <fullName evidence="2">Uncharacterized protein</fullName>
    </submittedName>
</protein>
<dbReference type="Proteomes" id="UP000193380">
    <property type="component" value="Unassembled WGS sequence"/>
</dbReference>
<feature type="compositionally biased region" description="Basic and acidic residues" evidence="1">
    <location>
        <begin position="59"/>
        <end position="76"/>
    </location>
</feature>
<sequence>MEPKPEPSSRVKQSNTSPQYQHKQIYHAPQRNTIPQQLPSMDSSGNPLRNIQLKRTPKKRDPFLDVDPRDDRRAERLNVQLRKTTGKQRGTGIDEMVELKATLKDVMKTLKPVPRRRQVGVSLSHRAAATPVAGRAQCALTKVARYTVCFLRHIGAAGFRVGCVLC</sequence>
<dbReference type="STRING" id="8022.A0A060XG52"/>
<feature type="region of interest" description="Disordered" evidence="1">
    <location>
        <begin position="1"/>
        <end position="77"/>
    </location>
</feature>
<dbReference type="EMBL" id="FR905086">
    <property type="protein sequence ID" value="CDQ75845.1"/>
    <property type="molecule type" value="Genomic_DNA"/>
</dbReference>
<reference evidence="2" key="1">
    <citation type="journal article" date="2014" name="Nat. Commun.">
        <title>The rainbow trout genome provides novel insights into evolution after whole-genome duplication in vertebrates.</title>
        <authorList>
            <person name="Berthelot C."/>
            <person name="Brunet F."/>
            <person name="Chalopin D."/>
            <person name="Juanchich A."/>
            <person name="Bernard M."/>
            <person name="Noel B."/>
            <person name="Bento P."/>
            <person name="Da Silva C."/>
            <person name="Labadie K."/>
            <person name="Alberti A."/>
            <person name="Aury J.M."/>
            <person name="Louis A."/>
            <person name="Dehais P."/>
            <person name="Bardou P."/>
            <person name="Montfort J."/>
            <person name="Klopp C."/>
            <person name="Cabau C."/>
            <person name="Gaspin C."/>
            <person name="Thorgaard G.H."/>
            <person name="Boussaha M."/>
            <person name="Quillet E."/>
            <person name="Guyomard R."/>
            <person name="Galiana D."/>
            <person name="Bobe J."/>
            <person name="Volff J.N."/>
            <person name="Genet C."/>
            <person name="Wincker P."/>
            <person name="Jaillon O."/>
            <person name="Roest Crollius H."/>
            <person name="Guiguen Y."/>
        </authorList>
    </citation>
    <scope>NUCLEOTIDE SEQUENCE [LARGE SCALE GENOMIC DNA]</scope>
</reference>
<feature type="compositionally biased region" description="Polar residues" evidence="1">
    <location>
        <begin position="10"/>
        <end position="22"/>
    </location>
</feature>
<proteinExistence type="predicted"/>
<evidence type="ECO:0000313" key="2">
    <source>
        <dbReference type="EMBL" id="CDQ75845.1"/>
    </source>
</evidence>
<feature type="compositionally biased region" description="Polar residues" evidence="1">
    <location>
        <begin position="30"/>
        <end position="49"/>
    </location>
</feature>
<gene>
    <name evidence="2" type="ORF">GSONMT00022223001</name>
</gene>
<accession>A0A060XG52</accession>
<evidence type="ECO:0000313" key="3">
    <source>
        <dbReference type="Proteomes" id="UP000193380"/>
    </source>
</evidence>
<dbReference type="AlphaFoldDB" id="A0A060XG52"/>
<evidence type="ECO:0000256" key="1">
    <source>
        <dbReference type="SAM" id="MobiDB-lite"/>
    </source>
</evidence>
<reference evidence="2" key="2">
    <citation type="submission" date="2014-03" db="EMBL/GenBank/DDBJ databases">
        <authorList>
            <person name="Genoscope - CEA"/>
        </authorList>
    </citation>
    <scope>NUCLEOTIDE SEQUENCE</scope>
</reference>
<organism evidence="2 3">
    <name type="scientific">Oncorhynchus mykiss</name>
    <name type="common">Rainbow trout</name>
    <name type="synonym">Salmo gairdneri</name>
    <dbReference type="NCBI Taxonomy" id="8022"/>
    <lineage>
        <taxon>Eukaryota</taxon>
        <taxon>Metazoa</taxon>
        <taxon>Chordata</taxon>
        <taxon>Craniata</taxon>
        <taxon>Vertebrata</taxon>
        <taxon>Euteleostomi</taxon>
        <taxon>Actinopterygii</taxon>
        <taxon>Neopterygii</taxon>
        <taxon>Teleostei</taxon>
        <taxon>Protacanthopterygii</taxon>
        <taxon>Salmoniformes</taxon>
        <taxon>Salmonidae</taxon>
        <taxon>Salmoninae</taxon>
        <taxon>Oncorhynchus</taxon>
    </lineage>
</organism>